<name>A0A430AQ32_9ENTE</name>
<dbReference type="InterPro" id="IPR036822">
    <property type="entry name" value="CutC-like_dom_sf"/>
</dbReference>
<dbReference type="Gene3D" id="3.20.20.380">
    <property type="entry name" value="Copper homeostasis (CutC) domain"/>
    <property type="match status" value="1"/>
</dbReference>
<proteinExistence type="inferred from homology"/>
<evidence type="ECO:0000256" key="1">
    <source>
        <dbReference type="ARBA" id="ARBA00007768"/>
    </source>
</evidence>
<sequence length="211" mass="23217">MIKEFCGENFSNIEKAIKNGAKRIELCDNMAVGGTTPSYGVIKETVKLGKQYDIPVMILIRPRGGNFVYSEAELKIMIADIGVAKQLGSAGIVIGCLNENGKLDKQSLELLIAAVGELEITFHMAFDILTKDEQLEAIDWLSEHGVKRILTHGGSSESDILDNFIWLSRLIDYAQDKLVIMPGGGITSKTVDFVFKNLMVDEVHSSKIVQI</sequence>
<reference evidence="4 5" key="1">
    <citation type="submission" date="2017-05" db="EMBL/GenBank/DDBJ databases">
        <title>Vagococcus spp. assemblies.</title>
        <authorList>
            <person name="Gulvik C.A."/>
        </authorList>
    </citation>
    <scope>NUCLEOTIDE SEQUENCE [LARGE SCALE GENOMIC DNA]</scope>
    <source>
        <strain evidence="4 5">CCUG 51432</strain>
    </source>
</reference>
<dbReference type="PANTHER" id="PTHR12598">
    <property type="entry name" value="COPPER HOMEOSTASIS PROTEIN CUTC"/>
    <property type="match status" value="1"/>
</dbReference>
<evidence type="ECO:0000313" key="5">
    <source>
        <dbReference type="Proteomes" id="UP000287605"/>
    </source>
</evidence>
<dbReference type="EMBL" id="NGKA01000017">
    <property type="protein sequence ID" value="RSU10007.1"/>
    <property type="molecule type" value="Genomic_DNA"/>
</dbReference>
<comment type="caution">
    <text evidence="3">Once thought to be involved in copper homeostasis, experiments in E.coli have shown this is not the case.</text>
</comment>
<dbReference type="AlphaFoldDB" id="A0A430AQ32"/>
<dbReference type="PANTHER" id="PTHR12598:SF0">
    <property type="entry name" value="COPPER HOMEOSTASIS PROTEIN CUTC HOMOLOG"/>
    <property type="match status" value="1"/>
</dbReference>
<organism evidence="4 5">
    <name type="scientific">Vagococcus elongatus</name>
    <dbReference type="NCBI Taxonomy" id="180344"/>
    <lineage>
        <taxon>Bacteria</taxon>
        <taxon>Bacillati</taxon>
        <taxon>Bacillota</taxon>
        <taxon>Bacilli</taxon>
        <taxon>Lactobacillales</taxon>
        <taxon>Enterococcaceae</taxon>
        <taxon>Vagococcus</taxon>
    </lineage>
</organism>
<dbReference type="InterPro" id="IPR005627">
    <property type="entry name" value="CutC-like"/>
</dbReference>
<dbReference type="FunFam" id="3.20.20.380:FF:000003">
    <property type="entry name" value="Copper homeostasis protein CutC"/>
    <property type="match status" value="1"/>
</dbReference>
<dbReference type="Pfam" id="PF03932">
    <property type="entry name" value="CutC"/>
    <property type="match status" value="1"/>
</dbReference>
<dbReference type="Proteomes" id="UP000287605">
    <property type="component" value="Unassembled WGS sequence"/>
</dbReference>
<dbReference type="HAMAP" id="MF_00795">
    <property type="entry name" value="CutC"/>
    <property type="match status" value="1"/>
</dbReference>
<dbReference type="OrthoDB" id="9815677at2"/>
<gene>
    <name evidence="3" type="primary">cutC</name>
    <name evidence="4" type="ORF">CBF29_10565</name>
</gene>
<evidence type="ECO:0000256" key="2">
    <source>
        <dbReference type="ARBA" id="ARBA00022490"/>
    </source>
</evidence>
<dbReference type="GO" id="GO:0005507">
    <property type="term" value="F:copper ion binding"/>
    <property type="evidence" value="ECO:0007669"/>
    <property type="project" value="TreeGrafter"/>
</dbReference>
<dbReference type="GO" id="GO:0005737">
    <property type="term" value="C:cytoplasm"/>
    <property type="evidence" value="ECO:0007669"/>
    <property type="project" value="UniProtKB-SubCell"/>
</dbReference>
<comment type="subcellular location">
    <subcellularLocation>
        <location evidence="3">Cytoplasm</location>
    </subcellularLocation>
</comment>
<evidence type="ECO:0000256" key="3">
    <source>
        <dbReference type="HAMAP-Rule" id="MF_00795"/>
    </source>
</evidence>
<comment type="similarity">
    <text evidence="1 3">Belongs to the CutC family.</text>
</comment>
<keyword evidence="2 3" id="KW-0963">Cytoplasm</keyword>
<keyword evidence="5" id="KW-1185">Reference proteome</keyword>
<comment type="caution">
    <text evidence="4">The sequence shown here is derived from an EMBL/GenBank/DDBJ whole genome shotgun (WGS) entry which is preliminary data.</text>
</comment>
<dbReference type="SUPFAM" id="SSF110395">
    <property type="entry name" value="CutC-like"/>
    <property type="match status" value="1"/>
</dbReference>
<protein>
    <recommendedName>
        <fullName evidence="3">PF03932 family protein CutC</fullName>
    </recommendedName>
</protein>
<evidence type="ECO:0000313" key="4">
    <source>
        <dbReference type="EMBL" id="RSU10007.1"/>
    </source>
</evidence>
<accession>A0A430AQ32</accession>
<dbReference type="RefSeq" id="WP_126809695.1">
    <property type="nucleotide sequence ID" value="NZ_NGKA01000017.1"/>
</dbReference>